<reference evidence="2 3" key="1">
    <citation type="submission" date="2019-11" db="EMBL/GenBank/DDBJ databases">
        <authorList>
            <person name="Criscuolo A."/>
        </authorList>
    </citation>
    <scope>NUCLEOTIDE SEQUENCE [LARGE SCALE GENOMIC DNA]</scope>
    <source>
        <strain evidence="2">CIP111667</strain>
    </source>
</reference>
<accession>A0A7M4DN98</accession>
<keyword evidence="2" id="KW-0489">Methyltransferase</keyword>
<proteinExistence type="predicted"/>
<dbReference type="AlphaFoldDB" id="A0A7M4DN98"/>
<gene>
    <name evidence="2" type="primary">rebM_2</name>
    <name evidence="2" type="ORF">HALOF300_03628</name>
</gene>
<name>A0A7M4DN98_9MICO</name>
<dbReference type="SUPFAM" id="SSF53335">
    <property type="entry name" value="S-adenosyl-L-methionine-dependent methyltransferases"/>
    <property type="match status" value="1"/>
</dbReference>
<comment type="caution">
    <text evidence="2">The sequence shown here is derived from an EMBL/GenBank/DDBJ whole genome shotgun (WGS) entry which is preliminary data.</text>
</comment>
<dbReference type="Proteomes" id="UP000419743">
    <property type="component" value="Unassembled WGS sequence"/>
</dbReference>
<dbReference type="InterPro" id="IPR029063">
    <property type="entry name" value="SAM-dependent_MTases_sf"/>
</dbReference>
<dbReference type="PANTHER" id="PTHR43591">
    <property type="entry name" value="METHYLTRANSFERASE"/>
    <property type="match status" value="1"/>
</dbReference>
<dbReference type="Pfam" id="PF13847">
    <property type="entry name" value="Methyltransf_31"/>
    <property type="match status" value="1"/>
</dbReference>
<dbReference type="GO" id="GO:0032259">
    <property type="term" value="P:methylation"/>
    <property type="evidence" value="ECO:0007669"/>
    <property type="project" value="UniProtKB-KW"/>
</dbReference>
<keyword evidence="2" id="KW-0808">Transferase</keyword>
<dbReference type="EC" id="2.1.1.164" evidence="2"/>
<dbReference type="EMBL" id="CACRYJ010000053">
    <property type="protein sequence ID" value="VZO38908.1"/>
    <property type="molecule type" value="Genomic_DNA"/>
</dbReference>
<evidence type="ECO:0000313" key="2">
    <source>
        <dbReference type="EMBL" id="VZO38908.1"/>
    </source>
</evidence>
<keyword evidence="3" id="KW-1185">Reference proteome</keyword>
<evidence type="ECO:0000313" key="3">
    <source>
        <dbReference type="Proteomes" id="UP000419743"/>
    </source>
</evidence>
<dbReference type="Gene3D" id="3.40.50.150">
    <property type="entry name" value="Vaccinia Virus protein VP39"/>
    <property type="match status" value="1"/>
</dbReference>
<dbReference type="InterPro" id="IPR025714">
    <property type="entry name" value="Methyltranfer_dom"/>
</dbReference>
<dbReference type="GO" id="GO:0102082">
    <property type="term" value="F:demethylrebeccamycin--D-glucose O-methyltransferase activity"/>
    <property type="evidence" value="ECO:0007669"/>
    <property type="project" value="UniProtKB-EC"/>
</dbReference>
<dbReference type="RefSeq" id="WP_156742283.1">
    <property type="nucleotide sequence ID" value="NZ_CACRYJ010000053.1"/>
</dbReference>
<feature type="domain" description="Methyltransferase" evidence="1">
    <location>
        <begin position="36"/>
        <end position="172"/>
    </location>
</feature>
<evidence type="ECO:0000259" key="1">
    <source>
        <dbReference type="Pfam" id="PF13847"/>
    </source>
</evidence>
<protein>
    <submittedName>
        <fullName evidence="2">Demethylrebeccamycin-D-glucose O-methyltransferase</fullName>
        <ecNumber evidence="2">2.1.1.164</ecNumber>
    </submittedName>
</protein>
<sequence>MERVDTYTHGHHESVLRSHRWRTAENSAGYLLPYLEEGNDVLDVGCGPGTITVGLAKHVRPGRVLGVDRATDVLMKASELAEASDVDNVLFEQADVYNLPYARGAFDVVHAHQVLQHLSDPIAALKEMARVTRHGGLIAVRDADYAAMSWYPANAGLDRWQELYHQVTEKNNAEADAGRRLLAWAREAGFEDITATSGTWTYADDDSRSWWSNLWADRLEQSSLGRQILTGGFGTETEITEVAQAWRDWGQDEDGWFVVVHGELIIRM</sequence>
<dbReference type="CDD" id="cd02440">
    <property type="entry name" value="AdoMet_MTases"/>
    <property type="match status" value="1"/>
</dbReference>
<organism evidence="2 3">
    <name type="scientific">Occultella aeris</name>
    <dbReference type="NCBI Taxonomy" id="2761496"/>
    <lineage>
        <taxon>Bacteria</taxon>
        <taxon>Bacillati</taxon>
        <taxon>Actinomycetota</taxon>
        <taxon>Actinomycetes</taxon>
        <taxon>Micrococcales</taxon>
        <taxon>Ruaniaceae</taxon>
        <taxon>Occultella</taxon>
    </lineage>
</organism>
<dbReference type="PANTHER" id="PTHR43591:SF24">
    <property type="entry name" value="2-METHOXY-6-POLYPRENYL-1,4-BENZOQUINOL METHYLASE, MITOCHONDRIAL"/>
    <property type="match status" value="1"/>
</dbReference>